<organism evidence="1 2">
    <name type="scientific">Marinomonas arenicola</name>
    <dbReference type="NCBI Taxonomy" id="569601"/>
    <lineage>
        <taxon>Bacteria</taxon>
        <taxon>Pseudomonadati</taxon>
        <taxon>Pseudomonadota</taxon>
        <taxon>Gammaproteobacteria</taxon>
        <taxon>Oceanospirillales</taxon>
        <taxon>Oceanospirillaceae</taxon>
        <taxon>Marinomonas</taxon>
    </lineage>
</organism>
<comment type="caution">
    <text evidence="1">The sequence shown here is derived from an EMBL/GenBank/DDBJ whole genome shotgun (WGS) entry which is preliminary data.</text>
</comment>
<dbReference type="EMBL" id="JBAKAR010000012">
    <property type="protein sequence ID" value="MEL0614229.1"/>
    <property type="molecule type" value="Genomic_DNA"/>
</dbReference>
<evidence type="ECO:0008006" key="3">
    <source>
        <dbReference type="Google" id="ProtNLM"/>
    </source>
</evidence>
<dbReference type="Proteomes" id="UP001379949">
    <property type="component" value="Unassembled WGS sequence"/>
</dbReference>
<reference evidence="1 2" key="1">
    <citation type="submission" date="2024-02" db="EMBL/GenBank/DDBJ databases">
        <title>Bacteria isolated from the canopy kelp, Nereocystis luetkeana.</title>
        <authorList>
            <person name="Pfister C.A."/>
            <person name="Younker I.T."/>
            <person name="Light S.H."/>
        </authorList>
    </citation>
    <scope>NUCLEOTIDE SEQUENCE [LARGE SCALE GENOMIC DNA]</scope>
    <source>
        <strain evidence="1 2">TI.4.07</strain>
    </source>
</reference>
<sequence>MESKNIKLRIFTSQHRLYMQMLIDLREKIGWCNEDSLGDEVYIAPFILTCAAALECTLNDKIIYHFTSEDGTKNDLSAGFLSMNLKGKLSNIVSILTDGKFTINKEHKTYQALVELIRLRNRLVHNSSDFEECDAVVITEPEGNVHIKIPDEVNDKLEDYTFGIKRPIGRFQDALEDMFEQFFNIYDKEEFTHNKLIVLSKNA</sequence>
<protein>
    <recommendedName>
        <fullName evidence="3">pEK499-p136 HEPN domain-containing protein</fullName>
    </recommendedName>
</protein>
<evidence type="ECO:0000313" key="2">
    <source>
        <dbReference type="Proteomes" id="UP001379949"/>
    </source>
</evidence>
<evidence type="ECO:0000313" key="1">
    <source>
        <dbReference type="EMBL" id="MEL0614229.1"/>
    </source>
</evidence>
<gene>
    <name evidence="1" type="ORF">V6242_13820</name>
</gene>
<proteinExistence type="predicted"/>
<keyword evidence="2" id="KW-1185">Reference proteome</keyword>
<name>A0ABU9G6V9_9GAMM</name>
<dbReference type="RefSeq" id="WP_341567766.1">
    <property type="nucleotide sequence ID" value="NZ_JBAKAR010000012.1"/>
</dbReference>
<accession>A0ABU9G6V9</accession>